<name>W6M8P8_9GAMM</name>
<accession>W6M8P8</accession>
<organism evidence="1 2">
    <name type="scientific">Candidatus Competibacter denitrificans Run_A_D11</name>
    <dbReference type="NCBI Taxonomy" id="1400863"/>
    <lineage>
        <taxon>Bacteria</taxon>
        <taxon>Pseudomonadati</taxon>
        <taxon>Pseudomonadota</taxon>
        <taxon>Gammaproteobacteria</taxon>
        <taxon>Candidatus Competibacteraceae</taxon>
        <taxon>Candidatus Competibacter</taxon>
    </lineage>
</organism>
<reference evidence="1" key="2">
    <citation type="submission" date="2014-03" db="EMBL/GenBank/DDBJ databases">
        <title>Candidatus Competibacter-lineage genomes retrieved from metagenomes reveal functional metabolic diversity.</title>
        <authorList>
            <person name="McIlroy S.J."/>
            <person name="Albertsen M."/>
            <person name="Andresen E.K."/>
            <person name="Saunders A.M."/>
            <person name="Kristiansen R."/>
            <person name="Stokholm-Bjerregaard M."/>
            <person name="Nielsen K.L."/>
            <person name="Nielsen P.H."/>
        </authorList>
    </citation>
    <scope>NUCLEOTIDE SEQUENCE</scope>
    <source>
        <strain evidence="1">Run_A_D11</strain>
    </source>
</reference>
<dbReference type="AlphaFoldDB" id="W6M8P8"/>
<evidence type="ECO:0000313" key="2">
    <source>
        <dbReference type="Proteomes" id="UP000035760"/>
    </source>
</evidence>
<proteinExistence type="predicted"/>
<dbReference type="Proteomes" id="UP000035760">
    <property type="component" value="Unassembled WGS sequence"/>
</dbReference>
<reference evidence="1" key="1">
    <citation type="submission" date="2013-07" db="EMBL/GenBank/DDBJ databases">
        <authorList>
            <person name="McIlroy S."/>
        </authorList>
    </citation>
    <scope>NUCLEOTIDE SEQUENCE [LARGE SCALE GENOMIC DNA]</scope>
    <source>
        <strain evidence="1">Run_A_D11</strain>
    </source>
</reference>
<gene>
    <name evidence="1" type="ORF">BN873_730002</name>
</gene>
<evidence type="ECO:0000313" key="1">
    <source>
        <dbReference type="EMBL" id="CDI03952.1"/>
    </source>
</evidence>
<comment type="caution">
    <text evidence="1">The sequence shown here is derived from an EMBL/GenBank/DDBJ whole genome shotgun (WGS) entry which is preliminary data.</text>
</comment>
<sequence length="43" mass="4568">MSARALYLAAYDVTDPSRFQAEAVESGSVVFGEIRLSGAVYGL</sequence>
<dbReference type="EMBL" id="CBTJ020000084">
    <property type="protein sequence ID" value="CDI03952.1"/>
    <property type="molecule type" value="Genomic_DNA"/>
</dbReference>
<keyword evidence="2" id="KW-1185">Reference proteome</keyword>
<dbReference type="RefSeq" id="WP_277921599.1">
    <property type="nucleotide sequence ID" value="NZ_CBTJ020000084.1"/>
</dbReference>
<protein>
    <submittedName>
        <fullName evidence="1">Uncharacterized protein</fullName>
    </submittedName>
</protein>